<protein>
    <submittedName>
        <fullName evidence="1">Histidine kinase</fullName>
    </submittedName>
</protein>
<dbReference type="Proteomes" id="UP000501623">
    <property type="component" value="Chromosome"/>
</dbReference>
<dbReference type="GO" id="GO:0016301">
    <property type="term" value="F:kinase activity"/>
    <property type="evidence" value="ECO:0007669"/>
    <property type="project" value="UniProtKB-KW"/>
</dbReference>
<proteinExistence type="predicted"/>
<dbReference type="RefSeq" id="WP_171589781.1">
    <property type="nucleotide sequence ID" value="NZ_CP053538.1"/>
</dbReference>
<accession>A0A6M6BEP8</accession>
<dbReference type="AlphaFoldDB" id="A0A6M6BEP8"/>
<gene>
    <name evidence="1" type="ORF">HMJ29_01260</name>
</gene>
<name>A0A6M6BEP8_9BACT</name>
<sequence length="123" mass="13799">MDINTLDFQQVRIKHILFKSQLRSVLYGVREPDAALFLPQGNALGQWLTGVVKPKFPNRLEIVEAERLLRQLLNTGSELVAQYQRGQIDEARRGMTQIDRLGDQLITQLEKLAPPAGTYAGAA</sequence>
<evidence type="ECO:0000313" key="1">
    <source>
        <dbReference type="EMBL" id="QJX45635.1"/>
    </source>
</evidence>
<dbReference type="Gene3D" id="1.20.120.30">
    <property type="entry name" value="Aspartate receptor, ligand-binding domain"/>
    <property type="match status" value="1"/>
</dbReference>
<dbReference type="EMBL" id="CP053538">
    <property type="protein sequence ID" value="QJX45635.1"/>
    <property type="molecule type" value="Genomic_DNA"/>
</dbReference>
<organism evidence="1 2">
    <name type="scientific">Hymenobacter taeanensis</name>
    <dbReference type="NCBI Taxonomy" id="2735321"/>
    <lineage>
        <taxon>Bacteria</taxon>
        <taxon>Pseudomonadati</taxon>
        <taxon>Bacteroidota</taxon>
        <taxon>Cytophagia</taxon>
        <taxon>Cytophagales</taxon>
        <taxon>Hymenobacteraceae</taxon>
        <taxon>Hymenobacter</taxon>
    </lineage>
</organism>
<keyword evidence="1" id="KW-0418">Kinase</keyword>
<dbReference type="KEGG" id="hts:HMJ29_01260"/>
<reference evidence="1 2" key="1">
    <citation type="submission" date="2020-05" db="EMBL/GenBank/DDBJ databases">
        <title>Complete genome sequence of Hymenobacter sp. TS19 in Coasted Sand Dune.</title>
        <authorList>
            <person name="Lee J.-H."/>
            <person name="Jung J.-H."/>
            <person name="Jeong S."/>
            <person name="Zhao L."/>
            <person name="Kim M.-K."/>
            <person name="Seo H.-S."/>
            <person name="Lim S."/>
        </authorList>
    </citation>
    <scope>NUCLEOTIDE SEQUENCE [LARGE SCALE GENOMIC DNA]</scope>
    <source>
        <strain evidence="1 2">TS19</strain>
    </source>
</reference>
<keyword evidence="2" id="KW-1185">Reference proteome</keyword>
<evidence type="ECO:0000313" key="2">
    <source>
        <dbReference type="Proteomes" id="UP000501623"/>
    </source>
</evidence>
<keyword evidence="1" id="KW-0808">Transferase</keyword>